<keyword evidence="2" id="KW-1185">Reference proteome</keyword>
<accession>A0A316AKZ3</accession>
<name>A0A316AKZ3_9BACT</name>
<evidence type="ECO:0000313" key="2">
    <source>
        <dbReference type="Proteomes" id="UP000245880"/>
    </source>
</evidence>
<sequence>MKKEELLAQIITDYLEPQTLEQNYAWDISKLLIDESNVLSLSRQEILDVKDATSAFSQNRLLKKIVSQRLSNNKLNYELLHWIIKDWGGISAFKNPADNKKNQTRIESFFESLEERAPLATDLFKIIPSLSKLSSFWDPENYVIYDNRAIYTLNYIIYKANEKGAGLKYFPIKGGSRNKMVTEKPIEILIGKYNRSAFYPEETAYYIYCDLINALNALLYPGHIDEPYRTEMLLFSKIEIPFRAMNGKLDNLKPKLRGKLKNHQMQKVNGLSPKQKYYPIQKLLANALSEGLTTVTATIGELNQQIEKIGKGKLPEVAYKYNVFWGNDFASKTHVWKTAWLSQGFVVANTTGVVNSQRLDTDPVPSEGTVSFQFVKKDVFAENGLNNTPLEKELEIDLESLYEKIRNEIKTNTPKYFSIMLKENGALVTANEILSSTEPTDGFTILLLMGRLDLTLEFFIVNSPKYHPLFAETLLNNAKHRIGRI</sequence>
<organism evidence="1 2">
    <name type="scientific">Dyadobacter jejuensis</name>
    <dbReference type="NCBI Taxonomy" id="1082580"/>
    <lineage>
        <taxon>Bacteria</taxon>
        <taxon>Pseudomonadati</taxon>
        <taxon>Bacteroidota</taxon>
        <taxon>Cytophagia</taxon>
        <taxon>Cytophagales</taxon>
        <taxon>Spirosomataceae</taxon>
        <taxon>Dyadobacter</taxon>
    </lineage>
</organism>
<protein>
    <submittedName>
        <fullName evidence="1">Uncharacterized protein</fullName>
    </submittedName>
</protein>
<gene>
    <name evidence="1" type="ORF">CLV98_105230</name>
</gene>
<dbReference type="RefSeq" id="WP_109674635.1">
    <property type="nucleotide sequence ID" value="NZ_QGDT01000005.1"/>
</dbReference>
<dbReference type="EMBL" id="QGDT01000005">
    <property type="protein sequence ID" value="PWJ58048.1"/>
    <property type="molecule type" value="Genomic_DNA"/>
</dbReference>
<evidence type="ECO:0000313" key="1">
    <source>
        <dbReference type="EMBL" id="PWJ58048.1"/>
    </source>
</evidence>
<reference evidence="1 2" key="1">
    <citation type="submission" date="2018-03" db="EMBL/GenBank/DDBJ databases">
        <title>Genomic Encyclopedia of Archaeal and Bacterial Type Strains, Phase II (KMG-II): from individual species to whole genera.</title>
        <authorList>
            <person name="Goeker M."/>
        </authorList>
    </citation>
    <scope>NUCLEOTIDE SEQUENCE [LARGE SCALE GENOMIC DNA]</scope>
    <source>
        <strain evidence="1 2">DSM 100346</strain>
    </source>
</reference>
<comment type="caution">
    <text evidence="1">The sequence shown here is derived from an EMBL/GenBank/DDBJ whole genome shotgun (WGS) entry which is preliminary data.</text>
</comment>
<proteinExistence type="predicted"/>
<dbReference type="AlphaFoldDB" id="A0A316AKZ3"/>
<dbReference type="Proteomes" id="UP000245880">
    <property type="component" value="Unassembled WGS sequence"/>
</dbReference>
<dbReference type="OrthoDB" id="700654at2"/>